<dbReference type="PANTHER" id="PTHR35391">
    <property type="entry name" value="C2H2-TYPE DOMAIN-CONTAINING PROTEIN-RELATED"/>
    <property type="match status" value="1"/>
</dbReference>
<accession>A0ABY0GD06</accession>
<evidence type="ECO:0000259" key="2">
    <source>
        <dbReference type="Pfam" id="PF26082"/>
    </source>
</evidence>
<evidence type="ECO:0000313" key="3">
    <source>
        <dbReference type="EMBL" id="RYO03303.1"/>
    </source>
</evidence>
<evidence type="ECO:0000313" key="4">
    <source>
        <dbReference type="Proteomes" id="UP000293195"/>
    </source>
</evidence>
<feature type="compositionally biased region" description="Basic and acidic residues" evidence="1">
    <location>
        <begin position="133"/>
        <end position="146"/>
    </location>
</feature>
<proteinExistence type="predicted"/>
<feature type="region of interest" description="Disordered" evidence="1">
    <location>
        <begin position="99"/>
        <end position="155"/>
    </location>
</feature>
<comment type="caution">
    <text evidence="3">The sequence shown here is derived from an EMBL/GenBank/DDBJ whole genome shotgun (WGS) entry which is preliminary data.</text>
</comment>
<feature type="compositionally biased region" description="Polar residues" evidence="1">
    <location>
        <begin position="515"/>
        <end position="526"/>
    </location>
</feature>
<feature type="region of interest" description="Disordered" evidence="1">
    <location>
        <begin position="628"/>
        <end position="692"/>
    </location>
</feature>
<sequence>MDLSISQAHANCVSVFLTLIEASHSPSHKELLNEAQDVFDRYKLWAGNVGAIHGANKYKLSLDYRLREASFYKSIEVDAGPAKLSLFIFRKEHGAALYHSNEDSEPSSANTDESDESDSPWEVSSDSEVEQQPEQKLRRKDADRKSGRPQYPAKPGLLDSTDFIVECLWRLPIRRPAPADRMKDKTVADITGYLPFDLIYVRDKFPGLNETVAARLAKMISRRRQLIRYRKDHTDGLQVEEAAVVDVPKSENNNIPSPLEADMASEPAPSLKAPSQRTELTKATTLRINAPMATLLPTTGLYAQSVSESGSSIASEQTANAITIRFPNRPRTKEGRVLEQYICPYCSTAQITTSERRWKKHVLSDLQPYICTYPDCQLNDYFFENKDDWYNHESRTHRVEWFCNTASHKSFVDMQEFLDHMHTVHSEPLEGAQLLSLHRGFQRPSNAHSGTCTLCGQHANKLKSHLARHLEQLALFAIPQTDYMADLEEDDTSSNAARQGVPAPSSLESARKASETSSLEPSSGVPSVSIEYGNPLIENTETAQRHESYYKEIPENLEDDMGEGIDTSWDQITPKFKEARHAMYNEHEAGVSEPYKTPSGVWGVAPSNASTTSIPSGGEIVQSKFAQALKTQSGPASSLESIQKQPTLQRREESRGAPKPPPLSLRQRAGRFTSNILSPFRSRKESQPADGFYLPKERSASMEALYEPEWSPTIEIISKAKAPISELWPDTTPAELYSPPAELYSPPAELYSPPPEGRETVDYFAASRTRRQGAPRTPIAELPGEDAISSLPKKNEDLTPREDLARKRRHDT</sequence>
<keyword evidence="4" id="KW-1185">Reference proteome</keyword>
<feature type="compositionally biased region" description="Acidic residues" evidence="1">
    <location>
        <begin position="112"/>
        <end position="131"/>
    </location>
</feature>
<organism evidence="3 4">
    <name type="scientific">Alternaria tenuissima</name>
    <dbReference type="NCBI Taxonomy" id="119927"/>
    <lineage>
        <taxon>Eukaryota</taxon>
        <taxon>Fungi</taxon>
        <taxon>Dikarya</taxon>
        <taxon>Ascomycota</taxon>
        <taxon>Pezizomycotina</taxon>
        <taxon>Dothideomycetes</taxon>
        <taxon>Pleosporomycetidae</taxon>
        <taxon>Pleosporales</taxon>
        <taxon>Pleosporineae</taxon>
        <taxon>Pleosporaceae</taxon>
        <taxon>Alternaria</taxon>
        <taxon>Alternaria sect. Alternaria</taxon>
        <taxon>Alternaria alternata complex</taxon>
    </lineage>
</organism>
<gene>
    <name evidence="3" type="ORF">AA0119_g4755</name>
</gene>
<name>A0ABY0GD06_9PLEO</name>
<feature type="region of interest" description="Disordered" evidence="1">
    <location>
        <begin position="738"/>
        <end position="812"/>
    </location>
</feature>
<protein>
    <recommendedName>
        <fullName evidence="2">Oxidoreductase acuF-like C2H2 type zinc-finger domain-containing protein</fullName>
    </recommendedName>
</protein>
<dbReference type="PANTHER" id="PTHR35391:SF7">
    <property type="entry name" value="C2H2-TYPE DOMAIN-CONTAINING PROTEIN"/>
    <property type="match status" value="1"/>
</dbReference>
<dbReference type="Pfam" id="PF26082">
    <property type="entry name" value="zf-C2H2_AcuF"/>
    <property type="match status" value="1"/>
</dbReference>
<dbReference type="Proteomes" id="UP000293195">
    <property type="component" value="Unassembled WGS sequence"/>
</dbReference>
<reference evidence="4" key="1">
    <citation type="journal article" date="2019" name="bioRxiv">
        <title>Genomics, evolutionary history and diagnostics of the Alternaria alternata species group including apple and Asian pear pathotypes.</title>
        <authorList>
            <person name="Armitage A.D."/>
            <person name="Cockerton H.M."/>
            <person name="Sreenivasaprasad S."/>
            <person name="Woodhall J.W."/>
            <person name="Lane C.R."/>
            <person name="Harrison R.J."/>
            <person name="Clarkson J.P."/>
        </authorList>
    </citation>
    <scope>NUCLEOTIDE SEQUENCE [LARGE SCALE GENOMIC DNA]</scope>
    <source>
        <strain evidence="4">FERA 635</strain>
    </source>
</reference>
<dbReference type="EMBL" id="PDXF01000013">
    <property type="protein sequence ID" value="RYO03303.1"/>
    <property type="molecule type" value="Genomic_DNA"/>
</dbReference>
<evidence type="ECO:0000256" key="1">
    <source>
        <dbReference type="SAM" id="MobiDB-lite"/>
    </source>
</evidence>
<feature type="domain" description="Oxidoreductase acuF-like C2H2 type zinc-finger" evidence="2">
    <location>
        <begin position="341"/>
        <end position="366"/>
    </location>
</feature>
<dbReference type="InterPro" id="IPR058925">
    <property type="entry name" value="zf-C2H2_AcuF"/>
</dbReference>
<feature type="region of interest" description="Disordered" evidence="1">
    <location>
        <begin position="489"/>
        <end position="531"/>
    </location>
</feature>
<feature type="region of interest" description="Disordered" evidence="1">
    <location>
        <begin position="258"/>
        <end position="278"/>
    </location>
</feature>
<feature type="compositionally biased region" description="Basic and acidic residues" evidence="1">
    <location>
        <begin position="793"/>
        <end position="812"/>
    </location>
</feature>
<feature type="compositionally biased region" description="Polar residues" evidence="1">
    <location>
        <begin position="629"/>
        <end position="648"/>
    </location>
</feature>